<accession>A0AAD6IT85</accession>
<dbReference type="EMBL" id="JAQGDS010000012">
    <property type="protein sequence ID" value="KAJ6256561.1"/>
    <property type="molecule type" value="Genomic_DNA"/>
</dbReference>
<name>A0AAD6IT85_DREDA</name>
<dbReference type="InterPro" id="IPR009072">
    <property type="entry name" value="Histone-fold"/>
</dbReference>
<dbReference type="Gene3D" id="1.10.20.10">
    <property type="entry name" value="Histone, subunit A"/>
    <property type="match status" value="1"/>
</dbReference>
<dbReference type="GO" id="GO:0046982">
    <property type="term" value="F:protein heterodimerization activity"/>
    <property type="evidence" value="ECO:0007669"/>
    <property type="project" value="InterPro"/>
</dbReference>
<evidence type="ECO:0000256" key="1">
    <source>
        <dbReference type="SAM" id="MobiDB-lite"/>
    </source>
</evidence>
<evidence type="ECO:0000313" key="2">
    <source>
        <dbReference type="EMBL" id="KAJ6256561.1"/>
    </source>
</evidence>
<gene>
    <name evidence="2" type="ORF">Dda_8424</name>
</gene>
<dbReference type="Proteomes" id="UP001221413">
    <property type="component" value="Unassembled WGS sequence"/>
</dbReference>
<dbReference type="AlphaFoldDB" id="A0AAD6IT85"/>
<sequence length="494" mass="55661">MAASPKPHARFTVETGCLCFGALHNIWEGSLADVQAFPITRPELSGTVAVHPLEYNVAALNGTWAAYHLVDVRSQEVRAWFVCHSDVDPEREVDKILRVSGSPYEEDSGSSMNDDKTNREGVLVINRYDWGYYKKSFFDEIGEGPPEGDSDFLANSNSAGLVDRAHAQDQVREWKDLRPSERRPTAAGIWMYSPHAEYMFGRFGFDAARTAARSFLFFSTNTVFTGTAFSGLDKCLRKEGTHEERFERRLREGYDFSGVEELRRMSTPLGGPFAFSSRPTAPPESEHKGPYDPSRYVFRPEDLDALRLYRKGTVSHPGDNVPAYARIAEFANGWADQAHDLLNELALSYLDRFVVPLSSTGQSAAEILFPERAEDDDRCLDVHAYQHFTQPHAEPIPNFNSASVGVRIKDFLNSRSESNLSPLADDNSITGICRVLAYMTSEALQLGNNATRDSRRSRMVPYDIRVGVYNNRDLFHAFKYSRVFWKGRQDAMEG</sequence>
<evidence type="ECO:0000313" key="3">
    <source>
        <dbReference type="Proteomes" id="UP001221413"/>
    </source>
</evidence>
<protein>
    <submittedName>
        <fullName evidence="2">Uncharacterized protein</fullName>
    </submittedName>
</protein>
<comment type="caution">
    <text evidence="2">The sequence shown here is derived from an EMBL/GenBank/DDBJ whole genome shotgun (WGS) entry which is preliminary data.</text>
</comment>
<reference evidence="2" key="1">
    <citation type="submission" date="2023-01" db="EMBL/GenBank/DDBJ databases">
        <title>The chitinases involved in constricting ring structure development in the nematode-trapping fungus Drechslerella dactyloides.</title>
        <authorList>
            <person name="Wang R."/>
            <person name="Zhang L."/>
            <person name="Tang P."/>
            <person name="Li S."/>
            <person name="Liang L."/>
        </authorList>
    </citation>
    <scope>NUCLEOTIDE SEQUENCE</scope>
    <source>
        <strain evidence="2">YMF1.00031</strain>
    </source>
</reference>
<feature type="region of interest" description="Disordered" evidence="1">
    <location>
        <begin position="274"/>
        <end position="293"/>
    </location>
</feature>
<keyword evidence="3" id="KW-1185">Reference proteome</keyword>
<proteinExistence type="predicted"/>
<organism evidence="2 3">
    <name type="scientific">Drechslerella dactyloides</name>
    <name type="common">Nematode-trapping fungus</name>
    <name type="synonym">Arthrobotrys dactyloides</name>
    <dbReference type="NCBI Taxonomy" id="74499"/>
    <lineage>
        <taxon>Eukaryota</taxon>
        <taxon>Fungi</taxon>
        <taxon>Dikarya</taxon>
        <taxon>Ascomycota</taxon>
        <taxon>Pezizomycotina</taxon>
        <taxon>Orbiliomycetes</taxon>
        <taxon>Orbiliales</taxon>
        <taxon>Orbiliaceae</taxon>
        <taxon>Drechslerella</taxon>
    </lineage>
</organism>